<dbReference type="EMBL" id="LAZR01030231">
    <property type="protein sequence ID" value="KKL57236.1"/>
    <property type="molecule type" value="Genomic_DNA"/>
</dbReference>
<evidence type="ECO:0000313" key="2">
    <source>
        <dbReference type="EMBL" id="KKL57236.1"/>
    </source>
</evidence>
<dbReference type="AlphaFoldDB" id="A0A0F9DU08"/>
<accession>A0A0F9DU08</accession>
<comment type="caution">
    <text evidence="2">The sequence shown here is derived from an EMBL/GenBank/DDBJ whole genome shotgun (WGS) entry which is preliminary data.</text>
</comment>
<gene>
    <name evidence="2" type="ORF">LCGC14_2237440</name>
</gene>
<proteinExistence type="predicted"/>
<feature type="compositionally biased region" description="Basic and acidic residues" evidence="1">
    <location>
        <begin position="163"/>
        <end position="172"/>
    </location>
</feature>
<feature type="region of interest" description="Disordered" evidence="1">
    <location>
        <begin position="163"/>
        <end position="186"/>
    </location>
</feature>
<organism evidence="2">
    <name type="scientific">marine sediment metagenome</name>
    <dbReference type="NCBI Taxonomy" id="412755"/>
    <lineage>
        <taxon>unclassified sequences</taxon>
        <taxon>metagenomes</taxon>
        <taxon>ecological metagenomes</taxon>
    </lineage>
</organism>
<reference evidence="2" key="1">
    <citation type="journal article" date="2015" name="Nature">
        <title>Complex archaea that bridge the gap between prokaryotes and eukaryotes.</title>
        <authorList>
            <person name="Spang A."/>
            <person name="Saw J.H."/>
            <person name="Jorgensen S.L."/>
            <person name="Zaremba-Niedzwiedzka K."/>
            <person name="Martijn J."/>
            <person name="Lind A.E."/>
            <person name="van Eijk R."/>
            <person name="Schleper C."/>
            <person name="Guy L."/>
            <person name="Ettema T.J."/>
        </authorList>
    </citation>
    <scope>NUCLEOTIDE SEQUENCE</scope>
</reference>
<protein>
    <submittedName>
        <fullName evidence="2">Uncharacterized protein</fullName>
    </submittedName>
</protein>
<name>A0A0F9DU08_9ZZZZ</name>
<evidence type="ECO:0000256" key="1">
    <source>
        <dbReference type="SAM" id="MobiDB-lite"/>
    </source>
</evidence>
<sequence>MAFNDIIYFTARPHVSQTRYNEVEETFRRNLGQRIETGVRNRIDPGITFRGHQRARSVKVRLTDAGKLTIKDGSPEKAVLKPDEGRTKGRPVFDREDTVNDLFTPGNGVPTATRDRNGQLRVAFRTVRDTDMFGRHQERQDSNIKRIVDNVVQTSTIEVMNESVRETERRYPSEQVGSEEIVGDQQ</sequence>